<dbReference type="NCBIfam" id="TIGR00254">
    <property type="entry name" value="GGDEF"/>
    <property type="match status" value="1"/>
</dbReference>
<dbReference type="CDD" id="cd01949">
    <property type="entry name" value="GGDEF"/>
    <property type="match status" value="1"/>
</dbReference>
<feature type="transmembrane region" description="Helical" evidence="1">
    <location>
        <begin position="263"/>
        <end position="288"/>
    </location>
</feature>
<dbReference type="InterPro" id="IPR029787">
    <property type="entry name" value="Nucleotide_cyclase"/>
</dbReference>
<evidence type="ECO:0000313" key="5">
    <source>
        <dbReference type="Proteomes" id="UP001242480"/>
    </source>
</evidence>
<keyword evidence="1" id="KW-0812">Transmembrane</keyword>
<dbReference type="EMBL" id="JAUSVX010000001">
    <property type="protein sequence ID" value="MDQ0468113.1"/>
    <property type="molecule type" value="Genomic_DNA"/>
</dbReference>
<dbReference type="SUPFAM" id="SSF55073">
    <property type="entry name" value="Nucleotide cyclase"/>
    <property type="match status" value="1"/>
</dbReference>
<gene>
    <name evidence="4" type="ORF">QO011_001108</name>
</gene>
<dbReference type="PROSITE" id="PS50883">
    <property type="entry name" value="EAL"/>
    <property type="match status" value="1"/>
</dbReference>
<keyword evidence="1" id="KW-0472">Membrane</keyword>
<dbReference type="Pfam" id="PF00990">
    <property type="entry name" value="GGDEF"/>
    <property type="match status" value="1"/>
</dbReference>
<protein>
    <submittedName>
        <fullName evidence="4">Diguanylate cyclase (GGDEF)-like protein</fullName>
    </submittedName>
</protein>
<name>A0ABU0J1I5_9HYPH</name>
<keyword evidence="5" id="KW-1185">Reference proteome</keyword>
<feature type="domain" description="EAL" evidence="2">
    <location>
        <begin position="481"/>
        <end position="730"/>
    </location>
</feature>
<evidence type="ECO:0000313" key="4">
    <source>
        <dbReference type="EMBL" id="MDQ0468113.1"/>
    </source>
</evidence>
<reference evidence="4 5" key="1">
    <citation type="submission" date="2023-07" db="EMBL/GenBank/DDBJ databases">
        <title>Genomic Encyclopedia of Type Strains, Phase IV (KMG-IV): sequencing the most valuable type-strain genomes for metagenomic binning, comparative biology and taxonomic classification.</title>
        <authorList>
            <person name="Goeker M."/>
        </authorList>
    </citation>
    <scope>NUCLEOTIDE SEQUENCE [LARGE SCALE GENOMIC DNA]</scope>
    <source>
        <strain evidence="4 5">DSM 19619</strain>
    </source>
</reference>
<dbReference type="InterPro" id="IPR043128">
    <property type="entry name" value="Rev_trsase/Diguanyl_cyclase"/>
</dbReference>
<dbReference type="InterPro" id="IPR007892">
    <property type="entry name" value="CHASE4"/>
</dbReference>
<evidence type="ECO:0000259" key="3">
    <source>
        <dbReference type="PROSITE" id="PS50887"/>
    </source>
</evidence>
<dbReference type="Pfam" id="PF00563">
    <property type="entry name" value="EAL"/>
    <property type="match status" value="1"/>
</dbReference>
<dbReference type="SMART" id="SM00052">
    <property type="entry name" value="EAL"/>
    <property type="match status" value="1"/>
</dbReference>
<dbReference type="Pfam" id="PF05228">
    <property type="entry name" value="CHASE4"/>
    <property type="match status" value="1"/>
</dbReference>
<dbReference type="InterPro" id="IPR052155">
    <property type="entry name" value="Biofilm_reg_signaling"/>
</dbReference>
<dbReference type="PANTHER" id="PTHR44757">
    <property type="entry name" value="DIGUANYLATE CYCLASE DGCP"/>
    <property type="match status" value="1"/>
</dbReference>
<dbReference type="InterPro" id="IPR001633">
    <property type="entry name" value="EAL_dom"/>
</dbReference>
<feature type="transmembrane region" description="Helical" evidence="1">
    <location>
        <begin position="6"/>
        <end position="28"/>
    </location>
</feature>
<dbReference type="PANTHER" id="PTHR44757:SF2">
    <property type="entry name" value="BIOFILM ARCHITECTURE MAINTENANCE PROTEIN MBAA"/>
    <property type="match status" value="1"/>
</dbReference>
<accession>A0ABU0J1I5</accession>
<keyword evidence="1" id="KW-1133">Transmembrane helix</keyword>
<dbReference type="SMART" id="SM00267">
    <property type="entry name" value="GGDEF"/>
    <property type="match status" value="1"/>
</dbReference>
<dbReference type="Gene3D" id="3.30.70.270">
    <property type="match status" value="1"/>
</dbReference>
<dbReference type="Proteomes" id="UP001242480">
    <property type="component" value="Unassembled WGS sequence"/>
</dbReference>
<sequence>MNRLTTAIGLAIAFFGLALIGVIVYAGWSSNKAAGETETKLVDYAIDQSIARVLNEQKSIAWWDDAVKNIDISFNADWIDEQIGLFLTEIYGQDELYIFNSQDKPIYGYKKGGRLQGLERFDQNPQFKVLLQEMRERKAKGLFERPDIFGEGQDQFHEFKGVLEWGKWRGHILVVDGRPAIVTAITICPTLDPTLLKDEPYALLSIVFIDDQFVRKIGRSLLMPDLALVKDGAADRDAMTEPFVADDGTLLGMFSWKPRQPGAVMLNVILPLVLLGILGAGLLTALMLRRLRETSAELARREAEAQYTAKHDSLSGLPNRHYFAEQVDQALQGLAAGTPPALIIAYLDIDRFKDINDTLGHQSGDALIRAAALRLREELAPGDVLARFGGDEFAILRTADDTGAATDLAARLSGAFAVPYAIASQNVSVTASIGFAFAPEHGRTVDELMQRADIALYAAKAAGRDQAQFFSDEMERVVQRRRTVEIDLQAALKHGGLSLYYQPLFSCSSNEVTGVEALLRWTHPTEGPIAPSEFIPIAEEAGLMPALGSWVLEQAFADSARLPDLEMSINLSPAQLRNAGIEDHLASLIQRHGVRPGRIIFEITENVLLNSSASTTKTMAFIRNLGFKIALDDFGTGYSSLRYLCDFKFDRLKIDRSFVTGINQTGNTFAIAQSAVQLGRHLGMDVVAEGVETEADATVMRFLGCTALQGYYFARPMPIERLEAAVREFARARPLAAGGAA</sequence>
<organism evidence="4 5">
    <name type="scientific">Labrys wisconsinensis</name>
    <dbReference type="NCBI Taxonomy" id="425677"/>
    <lineage>
        <taxon>Bacteria</taxon>
        <taxon>Pseudomonadati</taxon>
        <taxon>Pseudomonadota</taxon>
        <taxon>Alphaproteobacteria</taxon>
        <taxon>Hyphomicrobiales</taxon>
        <taxon>Xanthobacteraceae</taxon>
        <taxon>Labrys</taxon>
    </lineage>
</organism>
<evidence type="ECO:0000259" key="2">
    <source>
        <dbReference type="PROSITE" id="PS50883"/>
    </source>
</evidence>
<dbReference type="SUPFAM" id="SSF141868">
    <property type="entry name" value="EAL domain-like"/>
    <property type="match status" value="1"/>
</dbReference>
<proteinExistence type="predicted"/>
<dbReference type="InterPro" id="IPR000160">
    <property type="entry name" value="GGDEF_dom"/>
</dbReference>
<dbReference type="CDD" id="cd01948">
    <property type="entry name" value="EAL"/>
    <property type="match status" value="1"/>
</dbReference>
<dbReference type="Gene3D" id="3.20.20.450">
    <property type="entry name" value="EAL domain"/>
    <property type="match status" value="1"/>
</dbReference>
<feature type="domain" description="GGDEF" evidence="3">
    <location>
        <begin position="340"/>
        <end position="472"/>
    </location>
</feature>
<dbReference type="PROSITE" id="PS50887">
    <property type="entry name" value="GGDEF"/>
    <property type="match status" value="1"/>
</dbReference>
<comment type="caution">
    <text evidence="4">The sequence shown here is derived from an EMBL/GenBank/DDBJ whole genome shotgun (WGS) entry which is preliminary data.</text>
</comment>
<dbReference type="InterPro" id="IPR035919">
    <property type="entry name" value="EAL_sf"/>
</dbReference>
<dbReference type="RefSeq" id="WP_307268731.1">
    <property type="nucleotide sequence ID" value="NZ_JAUSVX010000001.1"/>
</dbReference>
<evidence type="ECO:0000256" key="1">
    <source>
        <dbReference type="SAM" id="Phobius"/>
    </source>
</evidence>